<accession>A0A2N0D813</accession>
<gene>
    <name evidence="2" type="ORF">CWR43_19240</name>
</gene>
<name>A0A2N0D813_RHISU</name>
<dbReference type="AlphaFoldDB" id="A0A2N0D813"/>
<sequence length="80" mass="8697">MPIAERVEVLSLIGDAAVDDEGKASLHLHGVLGFPDGSTKGGHFMKGHVRPTLEVLIRETPAHLRRRKQPNLGIALIELN</sequence>
<dbReference type="Gene3D" id="3.30.1330.80">
    <property type="entry name" value="Hypothetical protein, similar to alpha- acetolactate decarboxylase, domain 2"/>
    <property type="match status" value="1"/>
</dbReference>
<dbReference type="SUPFAM" id="SSF117856">
    <property type="entry name" value="AF0104/ALDC/Ptd012-like"/>
    <property type="match status" value="1"/>
</dbReference>
<evidence type="ECO:0000313" key="2">
    <source>
        <dbReference type="EMBL" id="PKA42238.1"/>
    </source>
</evidence>
<reference evidence="2 3" key="2">
    <citation type="submission" date="2017-12" db="EMBL/GenBank/DDBJ databases">
        <title>Genome sequence of Rhizobium sullae HCNT1 isolated from Sulla coronaria nodules and featuring peculiar denitrification phenotypes.</title>
        <authorList>
            <person name="De Diego-Diaz B."/>
            <person name="Treu L."/>
            <person name="Campanaro S."/>
            <person name="Da Silva Duarte V."/>
            <person name="Basaglia M."/>
            <person name="Favaro L."/>
            <person name="Casella S."/>
            <person name="Squartini A."/>
        </authorList>
    </citation>
    <scope>NUCLEOTIDE SEQUENCE [LARGE SCALE GENOMIC DNA]</scope>
    <source>
        <strain evidence="2 3">HCNT1</strain>
    </source>
</reference>
<organism evidence="2 3">
    <name type="scientific">Rhizobium sullae</name>
    <name type="common">Rhizobium hedysari</name>
    <dbReference type="NCBI Taxonomy" id="50338"/>
    <lineage>
        <taxon>Bacteria</taxon>
        <taxon>Pseudomonadati</taxon>
        <taxon>Pseudomonadota</taxon>
        <taxon>Alphaproteobacteria</taxon>
        <taxon>Hyphomicrobiales</taxon>
        <taxon>Rhizobiaceae</taxon>
        <taxon>Rhizobium/Agrobacterium group</taxon>
        <taxon>Rhizobium</taxon>
    </lineage>
</organism>
<dbReference type="STRING" id="1041146.GCA_000427985_03603"/>
<dbReference type="EMBL" id="PIQN01000014">
    <property type="protein sequence ID" value="PKA42238.1"/>
    <property type="molecule type" value="Genomic_DNA"/>
</dbReference>
<dbReference type="PROSITE" id="PS51742">
    <property type="entry name" value="PPC"/>
    <property type="match status" value="1"/>
</dbReference>
<dbReference type="Proteomes" id="UP000232164">
    <property type="component" value="Unassembled WGS sequence"/>
</dbReference>
<dbReference type="PANTHER" id="PTHR34988:SF1">
    <property type="entry name" value="DNA-BINDING PROTEIN"/>
    <property type="match status" value="1"/>
</dbReference>
<dbReference type="CDD" id="cd11378">
    <property type="entry name" value="DUF296"/>
    <property type="match status" value="1"/>
</dbReference>
<comment type="caution">
    <text evidence="2">The sequence shown here is derived from an EMBL/GenBank/DDBJ whole genome shotgun (WGS) entry which is preliminary data.</text>
</comment>
<evidence type="ECO:0000259" key="1">
    <source>
        <dbReference type="PROSITE" id="PS51742"/>
    </source>
</evidence>
<dbReference type="Pfam" id="PF03479">
    <property type="entry name" value="PCC"/>
    <property type="match status" value="1"/>
</dbReference>
<feature type="domain" description="PPC" evidence="1">
    <location>
        <begin position="1"/>
        <end position="80"/>
    </location>
</feature>
<protein>
    <submittedName>
        <fullName evidence="2">DUF296 domain-containing protein</fullName>
    </submittedName>
</protein>
<proteinExistence type="predicted"/>
<reference evidence="2 3" key="1">
    <citation type="submission" date="2017-11" db="EMBL/GenBank/DDBJ databases">
        <authorList>
            <person name="Han C.G."/>
        </authorList>
    </citation>
    <scope>NUCLEOTIDE SEQUENCE [LARGE SCALE GENOMIC DNA]</scope>
    <source>
        <strain evidence="2 3">HCNT1</strain>
    </source>
</reference>
<dbReference type="PANTHER" id="PTHR34988">
    <property type="entry name" value="PROTEIN, PUTATIVE-RELATED"/>
    <property type="match status" value="1"/>
</dbReference>
<evidence type="ECO:0000313" key="3">
    <source>
        <dbReference type="Proteomes" id="UP000232164"/>
    </source>
</evidence>
<dbReference type="InterPro" id="IPR005175">
    <property type="entry name" value="PPC_dom"/>
</dbReference>